<keyword evidence="2" id="KW-0649">Protein kinase inhibitor</keyword>
<evidence type="ECO:0000313" key="6">
    <source>
        <dbReference type="Proteomes" id="UP001233999"/>
    </source>
</evidence>
<evidence type="ECO:0000256" key="1">
    <source>
        <dbReference type="ARBA" id="ARBA00006726"/>
    </source>
</evidence>
<keyword evidence="6" id="KW-1185">Reference proteome</keyword>
<organism evidence="5 6">
    <name type="scientific">Diploptera punctata</name>
    <name type="common">Pacific beetle cockroach</name>
    <dbReference type="NCBI Taxonomy" id="6984"/>
    <lineage>
        <taxon>Eukaryota</taxon>
        <taxon>Metazoa</taxon>
        <taxon>Ecdysozoa</taxon>
        <taxon>Arthropoda</taxon>
        <taxon>Hexapoda</taxon>
        <taxon>Insecta</taxon>
        <taxon>Pterygota</taxon>
        <taxon>Neoptera</taxon>
        <taxon>Polyneoptera</taxon>
        <taxon>Dictyoptera</taxon>
        <taxon>Blattodea</taxon>
        <taxon>Blaberoidea</taxon>
        <taxon>Blaberidae</taxon>
        <taxon>Diplopterinae</taxon>
        <taxon>Diploptera</taxon>
    </lineage>
</organism>
<reference evidence="5" key="2">
    <citation type="submission" date="2023-05" db="EMBL/GenBank/DDBJ databases">
        <authorList>
            <person name="Fouks B."/>
        </authorList>
    </citation>
    <scope>NUCLEOTIDE SEQUENCE</scope>
    <source>
        <strain evidence="5">Stay&amp;Tobe</strain>
        <tissue evidence="5">Testes</tissue>
    </source>
</reference>
<name>A0AAD8ET67_DIPPU</name>
<evidence type="ECO:0000259" key="4">
    <source>
        <dbReference type="Pfam" id="PF02234"/>
    </source>
</evidence>
<dbReference type="GO" id="GO:0005634">
    <property type="term" value="C:nucleus"/>
    <property type="evidence" value="ECO:0007669"/>
    <property type="project" value="InterPro"/>
</dbReference>
<accession>A0AAD8ET67</accession>
<dbReference type="Pfam" id="PF02234">
    <property type="entry name" value="CDI"/>
    <property type="match status" value="1"/>
</dbReference>
<reference evidence="5" key="1">
    <citation type="journal article" date="2023" name="IScience">
        <title>Live-bearing cockroach genome reveals convergent evolutionary mechanisms linked to viviparity in insects and beyond.</title>
        <authorList>
            <person name="Fouks B."/>
            <person name="Harrison M.C."/>
            <person name="Mikhailova A.A."/>
            <person name="Marchal E."/>
            <person name="English S."/>
            <person name="Carruthers M."/>
            <person name="Jennings E.C."/>
            <person name="Chiamaka E.L."/>
            <person name="Frigard R.A."/>
            <person name="Pippel M."/>
            <person name="Attardo G.M."/>
            <person name="Benoit J.B."/>
            <person name="Bornberg-Bauer E."/>
            <person name="Tobe S.S."/>
        </authorList>
    </citation>
    <scope>NUCLEOTIDE SEQUENCE</scope>
    <source>
        <strain evidence="5">Stay&amp;Tobe</strain>
    </source>
</reference>
<feature type="domain" description="Cyclin-dependent kinase inhibitor" evidence="4">
    <location>
        <begin position="30"/>
        <end position="69"/>
    </location>
</feature>
<sequence length="128" mass="14950">MLTANQIRVLCPQFADQFNNNLKKRSPKRCLFGSPDPLETKKLLEEQFIADREMMIRKYNFDILTSRPVTNVEHVENSDRDVKNNLIVSGLNPALIPTAKQIEDKKNESEVRHKTRRPSPYNRQTRIT</sequence>
<feature type="compositionally biased region" description="Basic and acidic residues" evidence="3">
    <location>
        <begin position="101"/>
        <end position="112"/>
    </location>
</feature>
<evidence type="ECO:0000256" key="3">
    <source>
        <dbReference type="SAM" id="MobiDB-lite"/>
    </source>
</evidence>
<evidence type="ECO:0000313" key="5">
    <source>
        <dbReference type="EMBL" id="KAJ9600777.1"/>
    </source>
</evidence>
<protein>
    <recommendedName>
        <fullName evidence="4">Cyclin-dependent kinase inhibitor domain-containing protein</fullName>
    </recommendedName>
</protein>
<dbReference type="GO" id="GO:0004861">
    <property type="term" value="F:cyclin-dependent protein serine/threonine kinase inhibitor activity"/>
    <property type="evidence" value="ECO:0007669"/>
    <property type="project" value="InterPro"/>
</dbReference>
<dbReference type="GO" id="GO:0051726">
    <property type="term" value="P:regulation of cell cycle"/>
    <property type="evidence" value="ECO:0007669"/>
    <property type="project" value="InterPro"/>
</dbReference>
<comment type="caution">
    <text evidence="5">The sequence shown here is derived from an EMBL/GenBank/DDBJ whole genome shotgun (WGS) entry which is preliminary data.</text>
</comment>
<dbReference type="InterPro" id="IPR044898">
    <property type="entry name" value="CDI_dom_sf"/>
</dbReference>
<dbReference type="EMBL" id="JASPKZ010000046">
    <property type="protein sequence ID" value="KAJ9600777.1"/>
    <property type="molecule type" value="Genomic_DNA"/>
</dbReference>
<dbReference type="Gene3D" id="4.10.365.10">
    <property type="entry name" value="p27"/>
    <property type="match status" value="1"/>
</dbReference>
<feature type="non-terminal residue" evidence="5">
    <location>
        <position position="128"/>
    </location>
</feature>
<evidence type="ECO:0000256" key="2">
    <source>
        <dbReference type="ARBA" id="ARBA00023013"/>
    </source>
</evidence>
<feature type="region of interest" description="Disordered" evidence="3">
    <location>
        <begin position="99"/>
        <end position="128"/>
    </location>
</feature>
<gene>
    <name evidence="5" type="ORF">L9F63_001057</name>
</gene>
<proteinExistence type="inferred from homology"/>
<comment type="similarity">
    <text evidence="1">Belongs to the CDI family.</text>
</comment>
<dbReference type="Proteomes" id="UP001233999">
    <property type="component" value="Unassembled WGS sequence"/>
</dbReference>
<dbReference type="AlphaFoldDB" id="A0AAD8ET67"/>
<dbReference type="InterPro" id="IPR003175">
    <property type="entry name" value="CDI_dom"/>
</dbReference>